<feature type="compositionally biased region" description="Pro residues" evidence="1">
    <location>
        <begin position="347"/>
        <end position="360"/>
    </location>
</feature>
<protein>
    <submittedName>
        <fullName evidence="2">Uncharacterized protein</fullName>
    </submittedName>
</protein>
<evidence type="ECO:0000256" key="1">
    <source>
        <dbReference type="SAM" id="MobiDB-lite"/>
    </source>
</evidence>
<comment type="caution">
    <text evidence="2">The sequence shown here is derived from an EMBL/GenBank/DDBJ whole genome shotgun (WGS) entry which is preliminary data.</text>
</comment>
<dbReference type="EMBL" id="JASNQZ010000010">
    <property type="protein sequence ID" value="KAL0952378.1"/>
    <property type="molecule type" value="Genomic_DNA"/>
</dbReference>
<feature type="region of interest" description="Disordered" evidence="1">
    <location>
        <begin position="334"/>
        <end position="440"/>
    </location>
</feature>
<feature type="compositionally biased region" description="Polar residues" evidence="1">
    <location>
        <begin position="421"/>
        <end position="437"/>
    </location>
</feature>
<keyword evidence="3" id="KW-1185">Reference proteome</keyword>
<evidence type="ECO:0000313" key="3">
    <source>
        <dbReference type="Proteomes" id="UP001556367"/>
    </source>
</evidence>
<reference evidence="3" key="1">
    <citation type="submission" date="2024-06" db="EMBL/GenBank/DDBJ databases">
        <title>Multi-omics analyses provide insights into the biosynthesis of the anticancer antibiotic pleurotin in Hohenbuehelia grisea.</title>
        <authorList>
            <person name="Weaver J.A."/>
            <person name="Alberti F."/>
        </authorList>
    </citation>
    <scope>NUCLEOTIDE SEQUENCE [LARGE SCALE GENOMIC DNA]</scope>
    <source>
        <strain evidence="3">T-177</strain>
    </source>
</reference>
<sequence length="885" mass="92802">MTGGGDAGSCTVTPGILAQFEILNLLNSNIRPTLDAASQTYWFDNQGSLVTFDLQDTWAAKSSFAASSCFGGTFIWSLDQVTTNLVDGSSPGSGGAGGGVFSTIEWNPNPFPSPGAASETFVQKPGTVISTVTSVVARSTVTTTKTVVIPAFTSSTTRFTTVSGTIQSITGSTIVPARTSTATVTITAGSTVTSTTLVTKTATTIVIPVPKASTTVTIEGVPITLNSGGTPVNSPVPTDISQPNAVTPTWTLNIFPPPNATVVTFTAPLTSSPTWTSTVPVPPQSSSSGVVVTGPPGDHSRCNPSINIWNLLFGGRISGCLPVDVGIRGGITPSPIRPPGWTGPWSNPFPLPTGGPPDPDSSPTGTRTDTSSTSSSSTSSSSCPTRTPSYSLPDDPENANWSDLGSDPDTRRRRELRRTIGMNSFGTGRTSNFSTVSKRAGGREAKIPDCGLTITSPQAVNLGAGTYFLVPFSAGGGTSTQLTQVQVGGKPSGPPNFLPTNQEHVFEIGYINQFFTFLAVATGCDWIEHDVVDYTRVDGSNMGVALITAIDNVQNMVWVDKPLNQAKSNIVNGNKASPDDPPQHGSLIDIINFDVSAGDIIEVETFLRNFAALGQYFGQTSTIFRDTATRFQNLLSEVTPRTIPDSTRSLPVIFRDWLMDTIGAYPNGITTRANNAWNLYRGTMQDIARLTNNGQVPTCFPLYTNNIYQPSSFTFMNLIPAAPTTPSCNVPGTQGSIGYVSGSTTVRSIPFDTLPQRIMGAGNTHFYAAGSGSSLTGAHYQGIDASPIGPACRNVFSMQERTPGNGPDANLAFQCNGATGRQTANFNFVVNGQQLGCAGVITGHAGGDITNIFCAVAQGSARDCAAAFAPPGSNIFKVQMRWFPS</sequence>
<organism evidence="2 3">
    <name type="scientific">Hohenbuehelia grisea</name>
    <dbReference type="NCBI Taxonomy" id="104357"/>
    <lineage>
        <taxon>Eukaryota</taxon>
        <taxon>Fungi</taxon>
        <taxon>Dikarya</taxon>
        <taxon>Basidiomycota</taxon>
        <taxon>Agaricomycotina</taxon>
        <taxon>Agaricomycetes</taxon>
        <taxon>Agaricomycetidae</taxon>
        <taxon>Agaricales</taxon>
        <taxon>Pleurotineae</taxon>
        <taxon>Pleurotaceae</taxon>
        <taxon>Hohenbuehelia</taxon>
    </lineage>
</organism>
<gene>
    <name evidence="2" type="ORF">HGRIS_006655</name>
</gene>
<name>A0ABR3JA74_9AGAR</name>
<proteinExistence type="predicted"/>
<evidence type="ECO:0000313" key="2">
    <source>
        <dbReference type="EMBL" id="KAL0952378.1"/>
    </source>
</evidence>
<accession>A0ABR3JA74</accession>
<dbReference type="Proteomes" id="UP001556367">
    <property type="component" value="Unassembled WGS sequence"/>
</dbReference>
<feature type="compositionally biased region" description="Low complexity" evidence="1">
    <location>
        <begin position="361"/>
        <end position="389"/>
    </location>
</feature>
<feature type="region of interest" description="Disordered" evidence="1">
    <location>
        <begin position="276"/>
        <end position="296"/>
    </location>
</feature>